<dbReference type="Proteomes" id="UP001732700">
    <property type="component" value="Chromosome 5C"/>
</dbReference>
<reference evidence="1" key="1">
    <citation type="submission" date="2021-05" db="EMBL/GenBank/DDBJ databases">
        <authorList>
            <person name="Scholz U."/>
            <person name="Mascher M."/>
            <person name="Fiebig A."/>
        </authorList>
    </citation>
    <scope>NUCLEOTIDE SEQUENCE [LARGE SCALE GENOMIC DNA]</scope>
</reference>
<evidence type="ECO:0000313" key="1">
    <source>
        <dbReference type="EnsemblPlants" id="AVESA.00010b.r2.5CG0907580.1.CDS.1"/>
    </source>
</evidence>
<reference evidence="1" key="2">
    <citation type="submission" date="2025-09" db="UniProtKB">
        <authorList>
            <consortium name="EnsemblPlants"/>
        </authorList>
    </citation>
    <scope>IDENTIFICATION</scope>
</reference>
<accession>A0ACD5Y853</accession>
<dbReference type="EnsemblPlants" id="AVESA.00010b.r2.5CG0907580.1">
    <property type="protein sequence ID" value="AVESA.00010b.r2.5CG0907580.1.CDS.1"/>
    <property type="gene ID" value="AVESA.00010b.r2.5CG0907580"/>
</dbReference>
<keyword evidence="2" id="KW-1185">Reference proteome</keyword>
<organism evidence="1 2">
    <name type="scientific">Avena sativa</name>
    <name type="common">Oat</name>
    <dbReference type="NCBI Taxonomy" id="4498"/>
    <lineage>
        <taxon>Eukaryota</taxon>
        <taxon>Viridiplantae</taxon>
        <taxon>Streptophyta</taxon>
        <taxon>Embryophyta</taxon>
        <taxon>Tracheophyta</taxon>
        <taxon>Spermatophyta</taxon>
        <taxon>Magnoliopsida</taxon>
        <taxon>Liliopsida</taxon>
        <taxon>Poales</taxon>
        <taxon>Poaceae</taxon>
        <taxon>BOP clade</taxon>
        <taxon>Pooideae</taxon>
        <taxon>Poodae</taxon>
        <taxon>Poeae</taxon>
        <taxon>Poeae Chloroplast Group 1 (Aveneae type)</taxon>
        <taxon>Aveninae</taxon>
        <taxon>Avena</taxon>
    </lineage>
</organism>
<evidence type="ECO:0000313" key="2">
    <source>
        <dbReference type="Proteomes" id="UP001732700"/>
    </source>
</evidence>
<sequence length="363" mass="40379">MASGANYIQPPPPSQLPPGVYFSPTKEECLGLLNRSIAGDSALPDARGCIFHTNIYDEHPDALRRRHPPASTREGDHTWWFLSETRFQNQTSRTKRADRRVGAVGWYWRLEQSTQKLQADGLKNCFGFYTGPDRTKDRTAWLMQEFTSARDDGAGKRGVPALYRVYVTPHATADQLKDIYGEDGVEVRPGKTKPAQPKAPVPVEYFDAIAKLLPPGSVRAVGQEHAALLQAPPPPPPPPEGFLDYSYGQQGQYFGQYQQQQGQYRGQYYHQQQQEPGMDILGQYHQQQEPFSGVAPPVIPPAPRGLLSKIAADASSDNLSMPMAEFLGMLNEQPAEAVKEEPDWGSLGNIVDDDELKNFNKEG</sequence>
<name>A0ACD5Y853_AVESA</name>
<protein>
    <submittedName>
        <fullName evidence="1">Uncharacterized protein</fullName>
    </submittedName>
</protein>
<proteinExistence type="predicted"/>